<feature type="region of interest" description="Disordered" evidence="1">
    <location>
        <begin position="1"/>
        <end position="54"/>
    </location>
</feature>
<dbReference type="PANTHER" id="PTHR12975">
    <property type="entry name" value="TRANSPORT PROTEIN TRAPP"/>
    <property type="match status" value="1"/>
</dbReference>
<name>Q2H340_CHAGB</name>
<dbReference type="InParanoid" id="Q2H340"/>
<dbReference type="Proteomes" id="UP000001056">
    <property type="component" value="Unassembled WGS sequence"/>
</dbReference>
<proteinExistence type="predicted"/>
<sequence length="829" mass="89092">MTTPSSSRLPKTRQSLPPHAHHPLAQQTDPSSSSSATAAASPQLPPRHLPLRDRRSTPSTAALFRATLTPPGSRSASPAPSTSTTATTTNTSNMLPMTGSIFGAASLAGPSSSSSLASSSGPSPSTAKHLSLLDTGAADDPNDPLHLMLRSLVPHVAIHASEDVNGLVKEKGFLGGLWELLRPFGERVHGRVMVRDSNGAAKAWEDFAVRFVRFGEGVEEPDGGGVVGLNGQVVGAGAGAGAGVGRGVAGVAGGGAGGGVGGGGRREVLAQVETVVERHLRFAEEAYVGSAPSPGVSPARQGLDINATSPYYALYLRRLLSGMPLASHESFAHPVACVMAISSRHPAPIEALQKLYRETSQGERSLPPWVDGEYLRYYVLVHDEENGDITKSMALFDQMKRNFGLHCHLLRLRSTRSAETDDDSIPLPRSDWMTAAEELADIEASETREDFEDPTRYIFESDATAIRTFVREMVTQSVVPTMERNISVWNDQVASRRRGISGRFMSLSKRWTFGSSSRSSSAGGSSSSSNYDATGFYRADSPEAIMRRLADFAFMLRDWKLAMSTYELLRGDFQNDKAWKYHAAANEMAALALLIMPQNMSSKTRIETINQMLEQAFYSYHIRCNSLYGAARCTMLALELLRLRGGSGIDEAVRWGIRVLESKLMGPIGDALLRERMAVCYASKQGVGSQSWGNRRRKSALWSVLSAKAWVAQGKYVQGQKCLKAARAMHARLPGESGVQRFAVASDFLAHLNDQIKAGLSGDYEEAGSLEVEVDEESETLDNTRARRASLIAPVGGSTGLETAPLNDTKPGMMPGDEGDASSPNDGFG</sequence>
<dbReference type="AlphaFoldDB" id="Q2H340"/>
<dbReference type="FunCoup" id="Q2H340">
    <property type="interactions" value="34"/>
</dbReference>
<dbReference type="VEuPathDB" id="FungiDB:CHGG_03806"/>
<dbReference type="eggNOG" id="KOG1938">
    <property type="taxonomic scope" value="Eukaryota"/>
</dbReference>
<feature type="compositionally biased region" description="Low complexity" evidence="1">
    <location>
        <begin position="69"/>
        <end position="92"/>
    </location>
</feature>
<gene>
    <name evidence="2" type="ORF">CHGG_03806</name>
</gene>
<dbReference type="GeneID" id="4392835"/>
<feature type="compositionally biased region" description="Polar residues" evidence="1">
    <location>
        <begin position="1"/>
        <end position="15"/>
    </location>
</feature>
<feature type="compositionally biased region" description="Low complexity" evidence="1">
    <location>
        <begin position="31"/>
        <end position="42"/>
    </location>
</feature>
<keyword evidence="3" id="KW-1185">Reference proteome</keyword>
<dbReference type="GO" id="GO:1990072">
    <property type="term" value="C:TRAPPIII protein complex"/>
    <property type="evidence" value="ECO:0007669"/>
    <property type="project" value="TreeGrafter"/>
</dbReference>
<accession>Q2H340</accession>
<feature type="region of interest" description="Disordered" evidence="1">
    <location>
        <begin position="791"/>
        <end position="829"/>
    </location>
</feature>
<evidence type="ECO:0000313" key="2">
    <source>
        <dbReference type="EMBL" id="EAQ87187.1"/>
    </source>
</evidence>
<organism evidence="2 3">
    <name type="scientific">Chaetomium globosum (strain ATCC 6205 / CBS 148.51 / DSM 1962 / NBRC 6347 / NRRL 1970)</name>
    <name type="common">Soil fungus</name>
    <dbReference type="NCBI Taxonomy" id="306901"/>
    <lineage>
        <taxon>Eukaryota</taxon>
        <taxon>Fungi</taxon>
        <taxon>Dikarya</taxon>
        <taxon>Ascomycota</taxon>
        <taxon>Pezizomycotina</taxon>
        <taxon>Sordariomycetes</taxon>
        <taxon>Sordariomycetidae</taxon>
        <taxon>Sordariales</taxon>
        <taxon>Chaetomiaceae</taxon>
        <taxon>Chaetomium</taxon>
    </lineage>
</organism>
<dbReference type="RefSeq" id="XP_001223020.1">
    <property type="nucleotide sequence ID" value="XM_001223019.1"/>
</dbReference>
<dbReference type="STRING" id="306901.Q2H340"/>
<evidence type="ECO:0000313" key="3">
    <source>
        <dbReference type="Proteomes" id="UP000001056"/>
    </source>
</evidence>
<dbReference type="OrthoDB" id="203724at2759"/>
<feature type="compositionally biased region" description="Low complexity" evidence="1">
    <location>
        <begin position="103"/>
        <end position="125"/>
    </location>
</feature>
<protein>
    <submittedName>
        <fullName evidence="2">Uncharacterized protein</fullName>
    </submittedName>
</protein>
<dbReference type="EMBL" id="CH408032">
    <property type="protein sequence ID" value="EAQ87187.1"/>
    <property type="molecule type" value="Genomic_DNA"/>
</dbReference>
<dbReference type="HOGENOM" id="CLU_014185_0_0_1"/>
<evidence type="ECO:0000256" key="1">
    <source>
        <dbReference type="SAM" id="MobiDB-lite"/>
    </source>
</evidence>
<dbReference type="OMA" id="PHMENRV"/>
<dbReference type="PANTHER" id="PTHR12975:SF6">
    <property type="entry name" value="TRAFFICKING PROTEIN PARTICLE COMPLEX SUBUNIT 8"/>
    <property type="match status" value="1"/>
</dbReference>
<feature type="region of interest" description="Disordered" evidence="1">
    <location>
        <begin position="66"/>
        <end position="129"/>
    </location>
</feature>
<dbReference type="Pfam" id="PF12739">
    <property type="entry name" value="TRAPPC-Trs85"/>
    <property type="match status" value="1"/>
</dbReference>
<reference evidence="3" key="1">
    <citation type="journal article" date="2015" name="Genome Announc.">
        <title>Draft genome sequence of the cellulolytic fungus Chaetomium globosum.</title>
        <authorList>
            <person name="Cuomo C.A."/>
            <person name="Untereiner W.A."/>
            <person name="Ma L.-J."/>
            <person name="Grabherr M."/>
            <person name="Birren B.W."/>
        </authorList>
    </citation>
    <scope>NUCLEOTIDE SEQUENCE [LARGE SCALE GENOMIC DNA]</scope>
    <source>
        <strain evidence="3">ATCC 6205 / CBS 148.51 / DSM 1962 / NBRC 6347 / NRRL 1970</strain>
    </source>
</reference>
<dbReference type="InterPro" id="IPR024420">
    <property type="entry name" value="TRAPP_III_complex_Trs85"/>
</dbReference>